<reference evidence="9 10" key="1">
    <citation type="journal article" date="2023" name="Microbiol. Resour. Announc.">
        <title>Complete Genome of 'Candidatus Phytoplasma rubi' RS, a Phytopathogenic Bacterium Associated with Rubus Stunt Disease.</title>
        <authorList>
            <person name="Duckeck D."/>
            <person name="Zubert C."/>
            <person name="Bohm J.W."/>
            <person name="Carminati G."/>
            <person name="Schneider B."/>
            <person name="Kube M."/>
        </authorList>
    </citation>
    <scope>NUCLEOTIDE SEQUENCE [LARGE SCALE GENOMIC DNA]</scope>
    <source>
        <strain evidence="9 10">RS</strain>
    </source>
</reference>
<dbReference type="Proteomes" id="UP001164727">
    <property type="component" value="Chromosome"/>
</dbReference>
<evidence type="ECO:0000256" key="6">
    <source>
        <dbReference type="ARBA" id="ARBA00023136"/>
    </source>
</evidence>
<protein>
    <submittedName>
        <fullName evidence="9">Carbohydrate ABC transporter permease</fullName>
    </submittedName>
</protein>
<dbReference type="InterPro" id="IPR000515">
    <property type="entry name" value="MetI-like"/>
</dbReference>
<gene>
    <name evidence="9" type="primary">malG</name>
    <name evidence="9" type="ORF">RS022_00650</name>
</gene>
<keyword evidence="2 7" id="KW-0813">Transport</keyword>
<feature type="transmembrane region" description="Helical" evidence="7">
    <location>
        <begin position="132"/>
        <end position="152"/>
    </location>
</feature>
<feature type="transmembrane region" description="Helical" evidence="7">
    <location>
        <begin position="213"/>
        <end position="238"/>
    </location>
</feature>
<sequence>MNNIKKHLLNIWHNLIMKIKKIDFLSLLKYLFLFLVTFLFILPFYLMFITSTKTPLEIIQDNNALSLPKSGLNFLENYGKAFQGQFKFIPYFWNTLRVTFLSTLLGTFCSIVTAYALSNIFHFHYKSVIKLLLYLALMTTSETLTIINYRIVSNLGWVDYGRGPRVMFGTDYALIFPYLINIVHILHLLITFNNVPKELYYSSKIDGASNWKYLWKILVPITKSSIIVTVIFRIVAIWNAYAWPELMGAKLLTNMARKTFDNEIGENINIQMAVAFLINIPLILIFIFFRKYIVSGENQSGIKG</sequence>
<keyword evidence="10" id="KW-1185">Reference proteome</keyword>
<keyword evidence="4 7" id="KW-0812">Transmembrane</keyword>
<evidence type="ECO:0000256" key="4">
    <source>
        <dbReference type="ARBA" id="ARBA00022692"/>
    </source>
</evidence>
<comment type="subcellular location">
    <subcellularLocation>
        <location evidence="1 7">Cell membrane</location>
        <topology evidence="1 7">Multi-pass membrane protein</topology>
    </subcellularLocation>
</comment>
<keyword evidence="3" id="KW-1003">Cell membrane</keyword>
<comment type="similarity">
    <text evidence="7">Belongs to the binding-protein-dependent transport system permease family.</text>
</comment>
<name>A0ABY7BSC9_9MOLU</name>
<evidence type="ECO:0000259" key="8">
    <source>
        <dbReference type="PROSITE" id="PS50928"/>
    </source>
</evidence>
<dbReference type="Pfam" id="PF00528">
    <property type="entry name" value="BPD_transp_1"/>
    <property type="match status" value="1"/>
</dbReference>
<dbReference type="EMBL" id="CP114006">
    <property type="protein sequence ID" value="WAN63076.1"/>
    <property type="molecule type" value="Genomic_DNA"/>
</dbReference>
<dbReference type="CDD" id="cd06261">
    <property type="entry name" value="TM_PBP2"/>
    <property type="match status" value="1"/>
</dbReference>
<feature type="transmembrane region" description="Helical" evidence="7">
    <location>
        <begin position="268"/>
        <end position="289"/>
    </location>
</feature>
<dbReference type="InterPro" id="IPR035906">
    <property type="entry name" value="MetI-like_sf"/>
</dbReference>
<keyword evidence="6 7" id="KW-0472">Membrane</keyword>
<dbReference type="SUPFAM" id="SSF161098">
    <property type="entry name" value="MetI-like"/>
    <property type="match status" value="1"/>
</dbReference>
<feature type="transmembrane region" description="Helical" evidence="7">
    <location>
        <begin position="100"/>
        <end position="120"/>
    </location>
</feature>
<evidence type="ECO:0000313" key="9">
    <source>
        <dbReference type="EMBL" id="WAN63076.1"/>
    </source>
</evidence>
<accession>A0ABY7BSC9</accession>
<evidence type="ECO:0000313" key="10">
    <source>
        <dbReference type="Proteomes" id="UP001164727"/>
    </source>
</evidence>
<evidence type="ECO:0000256" key="5">
    <source>
        <dbReference type="ARBA" id="ARBA00022989"/>
    </source>
</evidence>
<feature type="domain" description="ABC transmembrane type-1" evidence="8">
    <location>
        <begin position="92"/>
        <end position="289"/>
    </location>
</feature>
<evidence type="ECO:0000256" key="1">
    <source>
        <dbReference type="ARBA" id="ARBA00004651"/>
    </source>
</evidence>
<dbReference type="PANTHER" id="PTHR43744:SF12">
    <property type="entry name" value="ABC TRANSPORTER PERMEASE PROTEIN MG189-RELATED"/>
    <property type="match status" value="1"/>
</dbReference>
<keyword evidence="5 7" id="KW-1133">Transmembrane helix</keyword>
<proteinExistence type="inferred from homology"/>
<dbReference type="PANTHER" id="PTHR43744">
    <property type="entry name" value="ABC TRANSPORTER PERMEASE PROTEIN MG189-RELATED-RELATED"/>
    <property type="match status" value="1"/>
</dbReference>
<dbReference type="RefSeq" id="WP_268849928.1">
    <property type="nucleotide sequence ID" value="NZ_CP114006.1"/>
</dbReference>
<evidence type="ECO:0000256" key="7">
    <source>
        <dbReference type="RuleBase" id="RU363032"/>
    </source>
</evidence>
<feature type="transmembrane region" description="Helical" evidence="7">
    <location>
        <begin position="172"/>
        <end position="192"/>
    </location>
</feature>
<evidence type="ECO:0000256" key="2">
    <source>
        <dbReference type="ARBA" id="ARBA00022448"/>
    </source>
</evidence>
<evidence type="ECO:0000256" key="3">
    <source>
        <dbReference type="ARBA" id="ARBA00022475"/>
    </source>
</evidence>
<dbReference type="PROSITE" id="PS50928">
    <property type="entry name" value="ABC_TM1"/>
    <property type="match status" value="1"/>
</dbReference>
<dbReference type="Gene3D" id="1.10.3720.10">
    <property type="entry name" value="MetI-like"/>
    <property type="match status" value="1"/>
</dbReference>
<feature type="transmembrane region" description="Helical" evidence="7">
    <location>
        <begin position="27"/>
        <end position="48"/>
    </location>
</feature>
<organism evidence="9 10">
    <name type="scientific">Candidatus Phytoplasma rubi</name>
    <dbReference type="NCBI Taxonomy" id="399025"/>
    <lineage>
        <taxon>Bacteria</taxon>
        <taxon>Bacillati</taxon>
        <taxon>Mycoplasmatota</taxon>
        <taxon>Mollicutes</taxon>
        <taxon>Acholeplasmatales</taxon>
        <taxon>Acholeplasmataceae</taxon>
        <taxon>Candidatus Phytoplasma</taxon>
        <taxon>16SrV (Elm yellows group)</taxon>
    </lineage>
</organism>